<keyword evidence="4 6" id="KW-0067">ATP-binding</keyword>
<dbReference type="PANTHER" id="PTHR43335:SF4">
    <property type="entry name" value="ABC TRANSPORTER, ATP-BINDING PROTEIN"/>
    <property type="match status" value="1"/>
</dbReference>
<accession>A0A4R2C655</accession>
<sequence>MATHALVVDGLVKAFGTKQAVRHASFSVARGEITGFLGPNGAGKTTVMGMIMGLLEPDAGTIEFFGRRDRGDLSIARARSGYLQERPRIYPDMSARDYLRFFADLYGVPDASMRVKEVLDRVGLRTAAERRLGAFSRGMQQRACLARVMLHRPEFLMLDEPTLGLDPNGVADMRAIFREMKSDGVTLLFSSHQLAEMERVCDRVVFMREGEVIAAGRPSEIAPTGWANGGLRAEVFEAMDNALKAISAVPEIVEARQVGPQHLRLHLKASPGDARTARAQAASLLSAAGLTVLSVDVDMPTLEDVFLGLTRPECVAGHEPAAALM</sequence>
<evidence type="ECO:0000256" key="2">
    <source>
        <dbReference type="ARBA" id="ARBA00022448"/>
    </source>
</evidence>
<comment type="caution">
    <text evidence="6">The sequence shown here is derived from an EMBL/GenBank/DDBJ whole genome shotgun (WGS) entry which is preliminary data.</text>
</comment>
<evidence type="ECO:0000256" key="3">
    <source>
        <dbReference type="ARBA" id="ARBA00022741"/>
    </source>
</evidence>
<dbReference type="InterPro" id="IPR027417">
    <property type="entry name" value="P-loop_NTPase"/>
</dbReference>
<protein>
    <submittedName>
        <fullName evidence="6">ABC-2 type transport system ATP-binding protein</fullName>
    </submittedName>
</protein>
<keyword evidence="3" id="KW-0547">Nucleotide-binding</keyword>
<dbReference type="Pfam" id="PF00005">
    <property type="entry name" value="ABC_tran"/>
    <property type="match status" value="1"/>
</dbReference>
<keyword evidence="7" id="KW-1185">Reference proteome</keyword>
<organism evidence="6 7">
    <name type="scientific">Shinella granuli</name>
    <dbReference type="NCBI Taxonomy" id="323621"/>
    <lineage>
        <taxon>Bacteria</taxon>
        <taxon>Pseudomonadati</taxon>
        <taxon>Pseudomonadota</taxon>
        <taxon>Alphaproteobacteria</taxon>
        <taxon>Hyphomicrobiales</taxon>
        <taxon>Rhizobiaceae</taxon>
        <taxon>Shinella</taxon>
    </lineage>
</organism>
<dbReference type="SMART" id="SM00382">
    <property type="entry name" value="AAA"/>
    <property type="match status" value="1"/>
</dbReference>
<dbReference type="Proteomes" id="UP000295351">
    <property type="component" value="Unassembled WGS sequence"/>
</dbReference>
<dbReference type="Gene3D" id="3.40.50.300">
    <property type="entry name" value="P-loop containing nucleotide triphosphate hydrolases"/>
    <property type="match status" value="1"/>
</dbReference>
<dbReference type="AlphaFoldDB" id="A0A4R2C655"/>
<dbReference type="EMBL" id="SLVX01000026">
    <property type="protein sequence ID" value="TCN35701.1"/>
    <property type="molecule type" value="Genomic_DNA"/>
</dbReference>
<comment type="similarity">
    <text evidence="1">Belongs to the ABC transporter superfamily.</text>
</comment>
<evidence type="ECO:0000256" key="4">
    <source>
        <dbReference type="ARBA" id="ARBA00022840"/>
    </source>
</evidence>
<name>A0A4R2C655_SHIGR</name>
<evidence type="ECO:0000313" key="6">
    <source>
        <dbReference type="EMBL" id="TCN35701.1"/>
    </source>
</evidence>
<proteinExistence type="inferred from homology"/>
<evidence type="ECO:0000256" key="1">
    <source>
        <dbReference type="ARBA" id="ARBA00005417"/>
    </source>
</evidence>
<evidence type="ECO:0000259" key="5">
    <source>
        <dbReference type="PROSITE" id="PS50893"/>
    </source>
</evidence>
<evidence type="ECO:0000313" key="7">
    <source>
        <dbReference type="Proteomes" id="UP000295351"/>
    </source>
</evidence>
<reference evidence="6 7" key="1">
    <citation type="submission" date="2019-03" db="EMBL/GenBank/DDBJ databases">
        <title>Genomic Encyclopedia of Type Strains, Phase IV (KMG-IV): sequencing the most valuable type-strain genomes for metagenomic binning, comparative biology and taxonomic classification.</title>
        <authorList>
            <person name="Goeker M."/>
        </authorList>
    </citation>
    <scope>NUCLEOTIDE SEQUENCE [LARGE SCALE GENOMIC DNA]</scope>
    <source>
        <strain evidence="6 7">DSM 18401</strain>
    </source>
</reference>
<dbReference type="GO" id="GO:0005524">
    <property type="term" value="F:ATP binding"/>
    <property type="evidence" value="ECO:0007669"/>
    <property type="project" value="UniProtKB-KW"/>
</dbReference>
<dbReference type="InterPro" id="IPR003593">
    <property type="entry name" value="AAA+_ATPase"/>
</dbReference>
<keyword evidence="2" id="KW-0813">Transport</keyword>
<dbReference type="InterPro" id="IPR003439">
    <property type="entry name" value="ABC_transporter-like_ATP-bd"/>
</dbReference>
<dbReference type="SUPFAM" id="SSF52540">
    <property type="entry name" value="P-loop containing nucleoside triphosphate hydrolases"/>
    <property type="match status" value="1"/>
</dbReference>
<dbReference type="PROSITE" id="PS50893">
    <property type="entry name" value="ABC_TRANSPORTER_2"/>
    <property type="match status" value="1"/>
</dbReference>
<feature type="domain" description="ABC transporter" evidence="5">
    <location>
        <begin position="6"/>
        <end position="234"/>
    </location>
</feature>
<dbReference type="PANTHER" id="PTHR43335">
    <property type="entry name" value="ABC TRANSPORTER, ATP-BINDING PROTEIN"/>
    <property type="match status" value="1"/>
</dbReference>
<dbReference type="GO" id="GO:0016887">
    <property type="term" value="F:ATP hydrolysis activity"/>
    <property type="evidence" value="ECO:0007669"/>
    <property type="project" value="InterPro"/>
</dbReference>
<gene>
    <name evidence="6" type="ORF">EV665_12623</name>
</gene>